<dbReference type="NCBIfam" id="TIGR02799">
    <property type="entry name" value="thio_ybgC"/>
    <property type="match status" value="1"/>
</dbReference>
<evidence type="ECO:0000256" key="2">
    <source>
        <dbReference type="ARBA" id="ARBA00022801"/>
    </source>
</evidence>
<dbReference type="CDD" id="cd00586">
    <property type="entry name" value="4HBT"/>
    <property type="match status" value="1"/>
</dbReference>
<dbReference type="NCBIfam" id="TIGR00051">
    <property type="entry name" value="YbgC/FadM family acyl-CoA thioesterase"/>
    <property type="match status" value="1"/>
</dbReference>
<keyword evidence="4" id="KW-1185">Reference proteome</keyword>
<sequence length="141" mass="15967">MSDPAFRMPLRVYYEDTDASGVAYHANYLRWCERARTEWLRALGFEQARVHDQLGVVFTVASLEVGYRRPARLDDELQIEVRVPRVGQASLLFEQRVLRAADSTLLATLRAKVGCVGADDFRPTAVPAALREAMQRWAQTA</sequence>
<dbReference type="InterPro" id="IPR014166">
    <property type="entry name" value="Tol-Pal_acyl-CoA_thioesterase"/>
</dbReference>
<dbReference type="SUPFAM" id="SSF54637">
    <property type="entry name" value="Thioesterase/thiol ester dehydrase-isomerase"/>
    <property type="match status" value="1"/>
</dbReference>
<dbReference type="PANTHER" id="PTHR31793:SF37">
    <property type="entry name" value="ACYL-COA THIOESTER HYDROLASE YBGC"/>
    <property type="match status" value="1"/>
</dbReference>
<dbReference type="Proteomes" id="UP000248330">
    <property type="component" value="Unassembled WGS sequence"/>
</dbReference>
<dbReference type="InterPro" id="IPR050563">
    <property type="entry name" value="4-hydroxybenzoyl-CoA_TE"/>
</dbReference>
<name>A0A318EEZ5_9GAMM</name>
<evidence type="ECO:0000256" key="1">
    <source>
        <dbReference type="ARBA" id="ARBA00005953"/>
    </source>
</evidence>
<dbReference type="FunFam" id="3.10.129.10:FF:000004">
    <property type="entry name" value="Tol-pal system-associated acyl-CoA thioesterase"/>
    <property type="match status" value="1"/>
</dbReference>
<comment type="caution">
    <text evidence="3">The sequence shown here is derived from an EMBL/GenBank/DDBJ whole genome shotgun (WGS) entry which is preliminary data.</text>
</comment>
<dbReference type="AlphaFoldDB" id="A0A318EEZ5"/>
<dbReference type="EMBL" id="QICN01000004">
    <property type="protein sequence ID" value="PXV68572.1"/>
    <property type="molecule type" value="Genomic_DNA"/>
</dbReference>
<dbReference type="Pfam" id="PF13279">
    <property type="entry name" value="4HBT_2"/>
    <property type="match status" value="1"/>
</dbReference>
<organism evidence="3 4">
    <name type="scientific">Sinimarinibacterium flocculans</name>
    <dbReference type="NCBI Taxonomy" id="985250"/>
    <lineage>
        <taxon>Bacteria</taxon>
        <taxon>Pseudomonadati</taxon>
        <taxon>Pseudomonadota</taxon>
        <taxon>Gammaproteobacteria</taxon>
        <taxon>Nevskiales</taxon>
        <taxon>Nevskiaceae</taxon>
        <taxon>Sinimarinibacterium</taxon>
    </lineage>
</organism>
<dbReference type="Gene3D" id="3.10.129.10">
    <property type="entry name" value="Hotdog Thioesterase"/>
    <property type="match status" value="1"/>
</dbReference>
<keyword evidence="2 3" id="KW-0378">Hydrolase</keyword>
<comment type="similarity">
    <text evidence="1">Belongs to the 4-hydroxybenzoyl-CoA thioesterase family.</text>
</comment>
<accession>A0A318EEZ5</accession>
<evidence type="ECO:0000313" key="3">
    <source>
        <dbReference type="EMBL" id="PXV68572.1"/>
    </source>
</evidence>
<protein>
    <submittedName>
        <fullName evidence="3">Acyl-CoA thioester hydrolase</fullName>
    </submittedName>
</protein>
<dbReference type="GO" id="GO:0047617">
    <property type="term" value="F:fatty acyl-CoA hydrolase activity"/>
    <property type="evidence" value="ECO:0007669"/>
    <property type="project" value="TreeGrafter"/>
</dbReference>
<evidence type="ECO:0000313" key="4">
    <source>
        <dbReference type="Proteomes" id="UP000248330"/>
    </source>
</evidence>
<dbReference type="InterPro" id="IPR006684">
    <property type="entry name" value="YbgC/YbaW"/>
</dbReference>
<gene>
    <name evidence="3" type="ORF">C8D93_104270</name>
</gene>
<dbReference type="InterPro" id="IPR029069">
    <property type="entry name" value="HotDog_dom_sf"/>
</dbReference>
<reference evidence="3 4" key="1">
    <citation type="submission" date="2018-04" db="EMBL/GenBank/DDBJ databases">
        <title>Genomic Encyclopedia of Type Strains, Phase IV (KMG-IV): sequencing the most valuable type-strain genomes for metagenomic binning, comparative biology and taxonomic classification.</title>
        <authorList>
            <person name="Goeker M."/>
        </authorList>
    </citation>
    <scope>NUCLEOTIDE SEQUENCE [LARGE SCALE GENOMIC DNA]</scope>
    <source>
        <strain evidence="3 4">DSM 104150</strain>
    </source>
</reference>
<dbReference type="PIRSF" id="PIRSF003230">
    <property type="entry name" value="YbgC"/>
    <property type="match status" value="1"/>
</dbReference>
<dbReference type="PANTHER" id="PTHR31793">
    <property type="entry name" value="4-HYDROXYBENZOYL-COA THIOESTERASE FAMILY MEMBER"/>
    <property type="match status" value="1"/>
</dbReference>
<proteinExistence type="inferred from homology"/>